<protein>
    <submittedName>
        <fullName evidence="9">Na(+)/H(+) antiporter subunit E</fullName>
    </submittedName>
</protein>
<keyword evidence="7 8" id="KW-0472">Membrane</keyword>
<dbReference type="PIRSF" id="PIRSF019239">
    <property type="entry name" value="MrpE"/>
    <property type="match status" value="1"/>
</dbReference>
<keyword evidence="5 8" id="KW-0812">Transmembrane</keyword>
<dbReference type="PANTHER" id="PTHR34584:SF1">
    <property type="entry name" value="NA(+)_H(+) ANTIPORTER SUBUNIT E1"/>
    <property type="match status" value="1"/>
</dbReference>
<dbReference type="GO" id="GO:0008324">
    <property type="term" value="F:monoatomic cation transmembrane transporter activity"/>
    <property type="evidence" value="ECO:0007669"/>
    <property type="project" value="InterPro"/>
</dbReference>
<keyword evidence="3" id="KW-0813">Transport</keyword>
<dbReference type="Pfam" id="PF01899">
    <property type="entry name" value="MNHE"/>
    <property type="match status" value="1"/>
</dbReference>
<evidence type="ECO:0000256" key="7">
    <source>
        <dbReference type="ARBA" id="ARBA00023136"/>
    </source>
</evidence>
<proteinExistence type="inferred from homology"/>
<organism evidence="9">
    <name type="scientific">Desulfitobacterium hafniense</name>
    <name type="common">Desulfitobacterium frappieri</name>
    <dbReference type="NCBI Taxonomy" id="49338"/>
    <lineage>
        <taxon>Bacteria</taxon>
        <taxon>Bacillati</taxon>
        <taxon>Bacillota</taxon>
        <taxon>Clostridia</taxon>
        <taxon>Eubacteriales</taxon>
        <taxon>Desulfitobacteriaceae</taxon>
        <taxon>Desulfitobacterium</taxon>
    </lineage>
</organism>
<evidence type="ECO:0000313" key="9">
    <source>
        <dbReference type="EMBL" id="CDX04408.1"/>
    </source>
</evidence>
<dbReference type="GO" id="GO:0005886">
    <property type="term" value="C:plasma membrane"/>
    <property type="evidence" value="ECO:0007669"/>
    <property type="project" value="UniProtKB-SubCell"/>
</dbReference>
<evidence type="ECO:0000256" key="3">
    <source>
        <dbReference type="ARBA" id="ARBA00022449"/>
    </source>
</evidence>
<evidence type="ECO:0000256" key="1">
    <source>
        <dbReference type="ARBA" id="ARBA00004651"/>
    </source>
</evidence>
<reference evidence="9" key="1">
    <citation type="submission" date="2014-07" db="EMBL/GenBank/DDBJ databases">
        <authorList>
            <person name="Hornung V.Bastian."/>
        </authorList>
    </citation>
    <scope>NUCLEOTIDE SEQUENCE</scope>
    <source>
        <strain evidence="9">PCE-S</strain>
    </source>
</reference>
<evidence type="ECO:0000256" key="6">
    <source>
        <dbReference type="ARBA" id="ARBA00022989"/>
    </source>
</evidence>
<dbReference type="GO" id="GO:0015297">
    <property type="term" value="F:antiporter activity"/>
    <property type="evidence" value="ECO:0007669"/>
    <property type="project" value="UniProtKB-KW"/>
</dbReference>
<dbReference type="PANTHER" id="PTHR34584">
    <property type="entry name" value="NA(+)/H(+) ANTIPORTER SUBUNIT E1"/>
    <property type="match status" value="1"/>
</dbReference>
<sequence length="159" mass="18370">MPMQVLINLFIGVLWMFLQDDWSILTFASGYLFGILVLFILRRFLDSKFYLFTLHAVIQLFFLFIYELFTSSILVLREIIKPQIDIKPGIISFATSLESDMEVTLLALLLTLTPGSVVMEITPDKKLFYIHAMDIPELSDAVIRSKEKFEEAIKKVTRP</sequence>
<dbReference type="InterPro" id="IPR002758">
    <property type="entry name" value="Cation_antiport_E"/>
</dbReference>
<dbReference type="AlphaFoldDB" id="A0A098B6A4"/>
<keyword evidence="3" id="KW-0050">Antiport</keyword>
<keyword evidence="4" id="KW-1003">Cell membrane</keyword>
<evidence type="ECO:0000256" key="5">
    <source>
        <dbReference type="ARBA" id="ARBA00022692"/>
    </source>
</evidence>
<evidence type="ECO:0000256" key="4">
    <source>
        <dbReference type="ARBA" id="ARBA00022475"/>
    </source>
</evidence>
<name>A0A098B6A4_DESHA</name>
<evidence type="ECO:0000256" key="8">
    <source>
        <dbReference type="SAM" id="Phobius"/>
    </source>
</evidence>
<accession>A0A098B6A4</accession>
<keyword evidence="6 8" id="KW-1133">Transmembrane helix</keyword>
<dbReference type="EMBL" id="LK996017">
    <property type="protein sequence ID" value="CDX04408.1"/>
    <property type="molecule type" value="Genomic_DNA"/>
</dbReference>
<feature type="transmembrane region" description="Helical" evidence="8">
    <location>
        <begin position="49"/>
        <end position="69"/>
    </location>
</feature>
<feature type="transmembrane region" description="Helical" evidence="8">
    <location>
        <begin position="22"/>
        <end position="42"/>
    </location>
</feature>
<comment type="subcellular location">
    <subcellularLocation>
        <location evidence="1">Cell membrane</location>
        <topology evidence="1">Multi-pass membrane protein</topology>
    </subcellularLocation>
</comment>
<comment type="similarity">
    <text evidence="2">Belongs to the CPA3 antiporters (TC 2.A.63) subunit E family.</text>
</comment>
<gene>
    <name evidence="9" type="ORF">DPCES_4522</name>
</gene>
<evidence type="ECO:0000256" key="2">
    <source>
        <dbReference type="ARBA" id="ARBA00006228"/>
    </source>
</evidence>
<dbReference type="PATRIC" id="fig|49338.4.peg.4866"/>